<keyword evidence="5" id="KW-1185">Reference proteome</keyword>
<reference evidence="4 5" key="1">
    <citation type="submission" date="2009-01" db="EMBL/GenBank/DDBJ databases">
        <authorList>
            <person name="Qin X."/>
            <person name="Bachman B."/>
            <person name="Battles P."/>
            <person name="Bell A."/>
            <person name="Bess C."/>
            <person name="Bickham C."/>
            <person name="Chaboub L."/>
            <person name="Chen D."/>
            <person name="Coyle M."/>
            <person name="Deiros D.R."/>
            <person name="Dinh H."/>
            <person name="Forbes L."/>
            <person name="Fowler G."/>
            <person name="Francisco L."/>
            <person name="Fu Q."/>
            <person name="Gubbala S."/>
            <person name="Hale W."/>
            <person name="Han Y."/>
            <person name="Hemphill L."/>
            <person name="Highlander S.K."/>
            <person name="Hirani K."/>
            <person name="Hogues M."/>
            <person name="Jackson L."/>
            <person name="Jakkamsetti A."/>
            <person name="Javaid M."/>
            <person name="Jiang H."/>
            <person name="Korchina V."/>
            <person name="Kovar C."/>
            <person name="Lara F."/>
            <person name="Lee S."/>
            <person name="Mata R."/>
            <person name="Mathew T."/>
            <person name="Moen C."/>
            <person name="Morales K."/>
            <person name="Munidasa M."/>
            <person name="Nazareth L."/>
            <person name="Ngo R."/>
            <person name="Nguyen L."/>
            <person name="Okwuonu G."/>
            <person name="Ongeri F."/>
            <person name="Patil S."/>
            <person name="Petrosino J."/>
            <person name="Pham C."/>
            <person name="Pham P."/>
            <person name="Pu L.-L."/>
            <person name="Puazo M."/>
            <person name="Raj R."/>
            <person name="Reid J."/>
            <person name="Rouhana J."/>
            <person name="Saada N."/>
            <person name="Shang Y."/>
            <person name="Simmons D."/>
            <person name="Thornton R."/>
            <person name="Warren J."/>
            <person name="Weissenberger G."/>
            <person name="Zhang J."/>
            <person name="Zhang L."/>
            <person name="Zhou C."/>
            <person name="Zhu D."/>
            <person name="Muzny D."/>
            <person name="Worley K."/>
            <person name="Gibbs R."/>
        </authorList>
    </citation>
    <scope>NUCLEOTIDE SEQUENCE [LARGE SCALE GENOMIC DNA]</scope>
    <source>
        <strain evidence="4 5">DSM 15436</strain>
    </source>
</reference>
<evidence type="ECO:0000313" key="4">
    <source>
        <dbReference type="EMBL" id="EEH64140.1"/>
    </source>
</evidence>
<dbReference type="HOGENOM" id="CLU_1657069_0_0_11"/>
<sequence length="159" mass="17930">MPTPQAEKENAAETKETQKPPKNLKLPTYLVIMLIVGMVVLIGLGQPVADWWKQNREYQAVVSQLEEAKANHQRLENELTKWNTDSYLASQARSRLGYTFAGERPYIVIDAPGNSEKNRDFKAAGPARPWYLVITDSIELAQQVQPAPEKDVQPVAEEK</sequence>
<name>C0VZM1_9ACTO</name>
<dbReference type="AlphaFoldDB" id="C0VZM1"/>
<feature type="region of interest" description="Disordered" evidence="2">
    <location>
        <begin position="1"/>
        <end position="20"/>
    </location>
</feature>
<gene>
    <name evidence="4" type="ORF">HMPREF0044_0611</name>
</gene>
<feature type="transmembrane region" description="Helical" evidence="3">
    <location>
        <begin position="29"/>
        <end position="49"/>
    </location>
</feature>
<evidence type="ECO:0000256" key="1">
    <source>
        <dbReference type="SAM" id="Coils"/>
    </source>
</evidence>
<comment type="caution">
    <text evidence="4">The sequence shown here is derived from an EMBL/GenBank/DDBJ whole genome shotgun (WGS) entry which is preliminary data.</text>
</comment>
<evidence type="ECO:0000256" key="3">
    <source>
        <dbReference type="SAM" id="Phobius"/>
    </source>
</evidence>
<keyword evidence="3" id="KW-0812">Transmembrane</keyword>
<dbReference type="STRING" id="525245.HMPREF0044_0611"/>
<feature type="compositionally biased region" description="Basic and acidic residues" evidence="2">
    <location>
        <begin position="1"/>
        <end position="19"/>
    </location>
</feature>
<evidence type="ECO:0000256" key="2">
    <source>
        <dbReference type="SAM" id="MobiDB-lite"/>
    </source>
</evidence>
<accession>C0VZM1</accession>
<keyword evidence="3" id="KW-1133">Transmembrane helix</keyword>
<dbReference type="eggNOG" id="COG2919">
    <property type="taxonomic scope" value="Bacteria"/>
</dbReference>
<dbReference type="InterPro" id="IPR007060">
    <property type="entry name" value="FtsL/DivIC"/>
</dbReference>
<organism evidence="4 5">
    <name type="scientific">Gleimia coleocanis DSM 15436</name>
    <dbReference type="NCBI Taxonomy" id="525245"/>
    <lineage>
        <taxon>Bacteria</taxon>
        <taxon>Bacillati</taxon>
        <taxon>Actinomycetota</taxon>
        <taxon>Actinomycetes</taxon>
        <taxon>Actinomycetales</taxon>
        <taxon>Actinomycetaceae</taxon>
        <taxon>Gleimia</taxon>
    </lineage>
</organism>
<proteinExistence type="predicted"/>
<dbReference type="Pfam" id="PF04977">
    <property type="entry name" value="DivIC"/>
    <property type="match status" value="1"/>
</dbReference>
<keyword evidence="3" id="KW-0472">Membrane</keyword>
<dbReference type="Proteomes" id="UP000010301">
    <property type="component" value="Unassembled WGS sequence"/>
</dbReference>
<dbReference type="EMBL" id="ACFG01000029">
    <property type="protein sequence ID" value="EEH64140.1"/>
    <property type="molecule type" value="Genomic_DNA"/>
</dbReference>
<feature type="coiled-coil region" evidence="1">
    <location>
        <begin position="55"/>
        <end position="85"/>
    </location>
</feature>
<evidence type="ECO:0000313" key="5">
    <source>
        <dbReference type="Proteomes" id="UP000010301"/>
    </source>
</evidence>
<protein>
    <submittedName>
        <fullName evidence="4">Septum formation initiator</fullName>
    </submittedName>
</protein>
<keyword evidence="1" id="KW-0175">Coiled coil</keyword>